<name>A0ABW1R6P4_9LACO</name>
<dbReference type="Proteomes" id="UP001596253">
    <property type="component" value="Unassembled WGS sequence"/>
</dbReference>
<reference evidence="3" key="1">
    <citation type="journal article" date="2019" name="Int. J. Syst. Evol. Microbiol.">
        <title>The Global Catalogue of Microorganisms (GCM) 10K type strain sequencing project: providing services to taxonomists for standard genome sequencing and annotation.</title>
        <authorList>
            <consortium name="The Broad Institute Genomics Platform"/>
            <consortium name="The Broad Institute Genome Sequencing Center for Infectious Disease"/>
            <person name="Wu L."/>
            <person name="Ma J."/>
        </authorList>
    </citation>
    <scope>NUCLEOTIDE SEQUENCE [LARGE SCALE GENOMIC DNA]</scope>
    <source>
        <strain evidence="3">CCM 8932</strain>
    </source>
</reference>
<comment type="caution">
    <text evidence="2">The sequence shown here is derived from an EMBL/GenBank/DDBJ whole genome shotgun (WGS) entry which is preliminary data.</text>
</comment>
<sequence>MPLLSKKHLLLSTTLLAGLMLTTIIAKPAQASTIKDFSQVTHNWNTDNVITKLQLYKTKHGHYTIGPHARNYFNLRITNRTNQAFRFKFTRLVADTDGGEFDGYLYQLADRHKAVIVPAHRTVTVKKAFAINQQNLVKWDFPHSENYLSYGKKTTHYLFKITPKNYYRLYQSNYHTFD</sequence>
<evidence type="ECO:0000313" key="3">
    <source>
        <dbReference type="Proteomes" id="UP001596253"/>
    </source>
</evidence>
<evidence type="ECO:0000256" key="1">
    <source>
        <dbReference type="SAM" id="SignalP"/>
    </source>
</evidence>
<gene>
    <name evidence="2" type="ORF">ACFP3T_09135</name>
</gene>
<protein>
    <recommendedName>
        <fullName evidence="4">Extracellular protein</fullName>
    </recommendedName>
</protein>
<evidence type="ECO:0008006" key="4">
    <source>
        <dbReference type="Google" id="ProtNLM"/>
    </source>
</evidence>
<organism evidence="2 3">
    <name type="scientific">Lactiplantibacillus dongliensis</name>
    <dbReference type="NCBI Taxonomy" id="2559919"/>
    <lineage>
        <taxon>Bacteria</taxon>
        <taxon>Bacillati</taxon>
        <taxon>Bacillota</taxon>
        <taxon>Bacilli</taxon>
        <taxon>Lactobacillales</taxon>
        <taxon>Lactobacillaceae</taxon>
        <taxon>Lactiplantibacillus</taxon>
    </lineage>
</organism>
<feature type="chain" id="PRO_5045457319" description="Extracellular protein" evidence="1">
    <location>
        <begin position="32"/>
        <end position="178"/>
    </location>
</feature>
<dbReference type="EMBL" id="JBHSSD010000040">
    <property type="protein sequence ID" value="MFC6164829.1"/>
    <property type="molecule type" value="Genomic_DNA"/>
</dbReference>
<keyword evidence="1" id="KW-0732">Signal</keyword>
<proteinExistence type="predicted"/>
<evidence type="ECO:0000313" key="2">
    <source>
        <dbReference type="EMBL" id="MFC6164829.1"/>
    </source>
</evidence>
<feature type="signal peptide" evidence="1">
    <location>
        <begin position="1"/>
        <end position="31"/>
    </location>
</feature>
<accession>A0ABW1R6P4</accession>
<dbReference type="RefSeq" id="WP_137639582.1">
    <property type="nucleotide sequence ID" value="NZ_BJDK01000007.1"/>
</dbReference>
<keyword evidence="3" id="KW-1185">Reference proteome</keyword>